<dbReference type="InterPro" id="IPR029062">
    <property type="entry name" value="Class_I_gatase-like"/>
</dbReference>
<reference evidence="14 17" key="1">
    <citation type="submission" date="2016-04" db="EMBL/GenBank/DDBJ databases">
        <authorList>
            <person name="Evans L.H."/>
            <person name="Alamgir A."/>
            <person name="Owens N."/>
            <person name="Weber N.D."/>
            <person name="Virtaneva K."/>
            <person name="Barbian K."/>
            <person name="Babar A."/>
            <person name="Rosenke K."/>
        </authorList>
    </citation>
    <scope>NUCLEOTIDE SEQUENCE [LARGE SCALE GENOMIC DNA]</scope>
    <source>
        <strain evidence="14">S5</strain>
        <strain evidence="17">S5(T) (JCM 30642 \VKM B-2941)</strain>
    </source>
</reference>
<evidence type="ECO:0000256" key="11">
    <source>
        <dbReference type="HAMAP-Rule" id="MF_01227"/>
    </source>
</evidence>
<evidence type="ECO:0000256" key="6">
    <source>
        <dbReference type="ARBA" id="ARBA00022840"/>
    </source>
</evidence>
<dbReference type="STRING" id="1673428.CPM_0024"/>
<dbReference type="OrthoDB" id="52769at2157"/>
<feature type="binding site" evidence="11">
    <location>
        <position position="70"/>
    </location>
    <ligand>
        <name>Mg(2+)</name>
        <dbReference type="ChEBI" id="CHEBI:18420"/>
    </ligand>
</feature>
<keyword evidence="5 11" id="KW-0547">Nucleotide-binding</keyword>
<dbReference type="EMBL" id="LT671858">
    <property type="protein sequence ID" value="SIM29415.1"/>
    <property type="molecule type" value="Genomic_DNA"/>
</dbReference>
<evidence type="ECO:0000259" key="12">
    <source>
        <dbReference type="Pfam" id="PF00117"/>
    </source>
</evidence>
<keyword evidence="6 11" id="KW-0067">ATP-binding</keyword>
<proteinExistence type="inferred from homology"/>
<feature type="binding site" evidence="11">
    <location>
        <position position="140"/>
    </location>
    <ligand>
        <name>Mg(2+)</name>
        <dbReference type="ChEBI" id="CHEBI:18420"/>
    </ligand>
</feature>
<feature type="binding site" evidence="11">
    <location>
        <position position="53"/>
    </location>
    <ligand>
        <name>L-glutamine</name>
        <dbReference type="ChEBI" id="CHEBI:58359"/>
    </ligand>
</feature>
<dbReference type="FunFam" id="3.40.50.880:FF:000002">
    <property type="entry name" value="CTP synthase"/>
    <property type="match status" value="1"/>
</dbReference>
<dbReference type="Gene3D" id="3.40.50.300">
    <property type="entry name" value="P-loop containing nucleotide triphosphate hydrolases"/>
    <property type="match status" value="1"/>
</dbReference>
<feature type="binding site" evidence="11">
    <location>
        <position position="222"/>
    </location>
    <ligand>
        <name>UTP</name>
        <dbReference type="ChEBI" id="CHEBI:46398"/>
    </ligand>
</feature>
<feature type="region of interest" description="Amidoligase domain" evidence="11">
    <location>
        <begin position="1"/>
        <end position="265"/>
    </location>
</feature>
<keyword evidence="3 11" id="KW-0436">Ligase</keyword>
<gene>
    <name evidence="11" type="primary">pyrG</name>
    <name evidence="15" type="ORF">CPM_0024</name>
    <name evidence="14" type="ORF">CSP5_0024</name>
</gene>
<dbReference type="NCBIfam" id="NF003792">
    <property type="entry name" value="PRK05380.1"/>
    <property type="match status" value="1"/>
</dbReference>
<comment type="activity regulation">
    <text evidence="11">Allosterically activated by GTP, when glutamine is the substrate; GTP has no effect on the reaction when ammonia is the substrate. The allosteric effector GTP functions by stabilizing the protein conformation that binds the tetrahedral intermediate(s) formed during glutamine hydrolysis. Inhibited by the product CTP, via allosteric rather than competitive inhibition.</text>
</comment>
<feature type="active site" evidence="11">
    <location>
        <position position="504"/>
    </location>
</feature>
<feature type="binding site" evidence="11">
    <location>
        <begin position="13"/>
        <end position="18"/>
    </location>
    <ligand>
        <name>ATP</name>
        <dbReference type="ChEBI" id="CHEBI:30616"/>
    </ligand>
</feature>
<feature type="binding site" evidence="11">
    <location>
        <position position="349"/>
    </location>
    <ligand>
        <name>L-glutamine</name>
        <dbReference type="ChEBI" id="CHEBI:58359"/>
    </ligand>
</feature>
<dbReference type="GO" id="GO:0042802">
    <property type="term" value="F:identical protein binding"/>
    <property type="evidence" value="ECO:0007669"/>
    <property type="project" value="TreeGrafter"/>
</dbReference>
<keyword evidence="9 11" id="KW-0665">Pyrimidine biosynthesis</keyword>
<feature type="binding site" evidence="11">
    <location>
        <begin position="186"/>
        <end position="191"/>
    </location>
    <ligand>
        <name>CTP</name>
        <dbReference type="ChEBI" id="CHEBI:37563"/>
        <note>allosteric inhibitor</note>
    </ligand>
</feature>
<dbReference type="Proteomes" id="UP000187822">
    <property type="component" value="Chromosome I"/>
</dbReference>
<dbReference type="KEGG" id="cdiv:CPM_0024"/>
<dbReference type="PANTHER" id="PTHR11550">
    <property type="entry name" value="CTP SYNTHASE"/>
    <property type="match status" value="1"/>
</dbReference>
<dbReference type="GeneID" id="41587346"/>
<evidence type="ECO:0000313" key="16">
    <source>
        <dbReference type="Proteomes" id="UP000187822"/>
    </source>
</evidence>
<evidence type="ECO:0000256" key="8">
    <source>
        <dbReference type="ARBA" id="ARBA00022962"/>
    </source>
</evidence>
<feature type="binding site" evidence="11">
    <location>
        <position position="12"/>
    </location>
    <ligand>
        <name>CTP</name>
        <dbReference type="ChEBI" id="CHEBI:37563"/>
        <note>allosteric inhibitor</note>
    </ligand>
</feature>
<dbReference type="EC" id="6.3.4.2" evidence="11"/>
<dbReference type="GO" id="GO:0003883">
    <property type="term" value="F:CTP synthase activity"/>
    <property type="evidence" value="ECO:0007669"/>
    <property type="project" value="UniProtKB-UniRule"/>
</dbReference>
<evidence type="ECO:0000313" key="14">
    <source>
        <dbReference type="EMBL" id="SIM29415.1"/>
    </source>
</evidence>
<dbReference type="SUPFAM" id="SSF52540">
    <property type="entry name" value="P-loop containing nucleoside triphosphate hydrolases"/>
    <property type="match status" value="1"/>
</dbReference>
<dbReference type="GO" id="GO:0005524">
    <property type="term" value="F:ATP binding"/>
    <property type="evidence" value="ECO:0007669"/>
    <property type="project" value="UniProtKB-KW"/>
</dbReference>
<evidence type="ECO:0000256" key="2">
    <source>
        <dbReference type="ARBA" id="ARBA00007533"/>
    </source>
</evidence>
<dbReference type="EMBL" id="LT719092">
    <property type="protein sequence ID" value="SJK83928.1"/>
    <property type="molecule type" value="Genomic_DNA"/>
</dbReference>
<dbReference type="GO" id="GO:0016829">
    <property type="term" value="F:lyase activity"/>
    <property type="evidence" value="ECO:0007669"/>
    <property type="project" value="UniProtKB-KW"/>
</dbReference>
<dbReference type="RefSeq" id="WP_021789596.1">
    <property type="nucleotide sequence ID" value="NZ_LT671858.1"/>
</dbReference>
<dbReference type="SUPFAM" id="SSF52317">
    <property type="entry name" value="Class I glutamine amidotransferase-like"/>
    <property type="match status" value="1"/>
</dbReference>
<feature type="binding site" evidence="11">
    <location>
        <position position="457"/>
    </location>
    <ligand>
        <name>L-glutamine</name>
        <dbReference type="ChEBI" id="CHEBI:58359"/>
    </ligand>
</feature>
<feature type="binding site" evidence="11">
    <location>
        <position position="400"/>
    </location>
    <ligand>
        <name>L-glutamine</name>
        <dbReference type="ChEBI" id="CHEBI:58359"/>
    </ligand>
</feature>
<dbReference type="HAMAP" id="MF_01227">
    <property type="entry name" value="PyrG"/>
    <property type="match status" value="1"/>
</dbReference>
<comment type="miscellaneous">
    <text evidence="11">CTPSs have evolved a hybrid strategy for distinguishing between UTP and CTP. The overlapping regions of the product feedback inhibitory and substrate sites recognize a common feature in both compounds, the triphosphate moiety. To differentiate isosteric substrate and product pyrimidine rings, an additional pocket far from the expected kinase/ligase catalytic site, specifically recognizes the cytosine and ribose portions of the product inhibitor.</text>
</comment>
<feature type="binding site" evidence="11">
    <location>
        <position position="12"/>
    </location>
    <ligand>
        <name>UTP</name>
        <dbReference type="ChEBI" id="CHEBI:46398"/>
    </ligand>
</feature>
<evidence type="ECO:0000256" key="10">
    <source>
        <dbReference type="ARBA" id="ARBA00047781"/>
    </source>
</evidence>
<evidence type="ECO:0000259" key="13">
    <source>
        <dbReference type="Pfam" id="PF06418"/>
    </source>
</evidence>
<reference evidence="16" key="3">
    <citation type="submission" date="2016-06" db="EMBL/GenBank/DDBJ databases">
        <authorList>
            <person name="Toshchakov V.S."/>
        </authorList>
    </citation>
    <scope>NUCLEOTIDE SEQUENCE [LARGE SCALE GENOMIC DNA]</scope>
    <source>
        <strain>PM4 (JCM 30641</strain>
        <strain evidence="16">\VKM B-2940)</strain>
    </source>
</reference>
<feature type="domain" description="Glutamine amidotransferase" evidence="12">
    <location>
        <begin position="299"/>
        <end position="521"/>
    </location>
</feature>
<protein>
    <recommendedName>
        <fullName evidence="11">CTP synthase</fullName>
        <ecNumber evidence="11">6.3.4.2</ecNumber>
    </recommendedName>
    <alternativeName>
        <fullName evidence="11">Cytidine 5'-triphosphate synthase</fullName>
    </alternativeName>
    <alternativeName>
        <fullName evidence="11">Cytidine triphosphate synthetase</fullName>
        <shortName evidence="11">CTP synthetase</shortName>
        <shortName evidence="11">CTPS</shortName>
    </alternativeName>
    <alternativeName>
        <fullName evidence="11">UTP--ammonia ligase</fullName>
    </alternativeName>
</protein>
<dbReference type="UniPathway" id="UPA00159">
    <property type="reaction ID" value="UER00277"/>
</dbReference>
<evidence type="ECO:0000256" key="4">
    <source>
        <dbReference type="ARBA" id="ARBA00022723"/>
    </source>
</evidence>
<comment type="subunit">
    <text evidence="11">Homotetramer.</text>
</comment>
<evidence type="ECO:0000313" key="17">
    <source>
        <dbReference type="Proteomes" id="UP000195607"/>
    </source>
</evidence>
<evidence type="ECO:0000256" key="9">
    <source>
        <dbReference type="ARBA" id="ARBA00022975"/>
    </source>
</evidence>
<evidence type="ECO:0000313" key="15">
    <source>
        <dbReference type="EMBL" id="SJK83928.1"/>
    </source>
</evidence>
<feature type="active site" description="Nucleophile; for glutamine hydrolysis" evidence="11">
    <location>
        <position position="376"/>
    </location>
</feature>
<dbReference type="GO" id="GO:0044210">
    <property type="term" value="P:'de novo' CTP biosynthetic process"/>
    <property type="evidence" value="ECO:0007669"/>
    <property type="project" value="UniProtKB-UniRule"/>
</dbReference>
<name>A0A1N5S0L3_9ARCH</name>
<dbReference type="InterPro" id="IPR004468">
    <property type="entry name" value="CTP_synthase"/>
</dbReference>
<dbReference type="PROSITE" id="PS51273">
    <property type="entry name" value="GATASE_TYPE_1"/>
    <property type="match status" value="1"/>
</dbReference>
<feature type="binding site" evidence="11">
    <location>
        <position position="222"/>
    </location>
    <ligand>
        <name>CTP</name>
        <dbReference type="ChEBI" id="CHEBI:37563"/>
        <note>allosteric inhibitor</note>
    </ligand>
</feature>
<keyword evidence="7 11" id="KW-0460">Magnesium</keyword>
<dbReference type="GO" id="GO:0046872">
    <property type="term" value="F:metal ion binding"/>
    <property type="evidence" value="ECO:0007669"/>
    <property type="project" value="UniProtKB-KW"/>
</dbReference>
<dbReference type="InterPro" id="IPR017456">
    <property type="entry name" value="CTP_synthase_N"/>
</dbReference>
<dbReference type="FunFam" id="3.40.50.300:FF:000009">
    <property type="entry name" value="CTP synthase"/>
    <property type="match status" value="1"/>
</dbReference>
<comment type="pathway">
    <text evidence="1 11">Pyrimidine metabolism; CTP biosynthesis via de novo pathway; CTP from UDP: step 2/2.</text>
</comment>
<dbReference type="CDD" id="cd01746">
    <property type="entry name" value="GATase1_CTP_Synthase"/>
    <property type="match status" value="1"/>
</dbReference>
<comment type="catalytic activity">
    <reaction evidence="11">
        <text>L-glutamine + H2O = L-glutamate + NH4(+)</text>
        <dbReference type="Rhea" id="RHEA:15889"/>
        <dbReference type="ChEBI" id="CHEBI:15377"/>
        <dbReference type="ChEBI" id="CHEBI:28938"/>
        <dbReference type="ChEBI" id="CHEBI:29985"/>
        <dbReference type="ChEBI" id="CHEBI:58359"/>
    </reaction>
</comment>
<dbReference type="Pfam" id="PF00117">
    <property type="entry name" value="GATase"/>
    <property type="match status" value="1"/>
</dbReference>
<dbReference type="Proteomes" id="UP000195607">
    <property type="component" value="Chromosome I"/>
</dbReference>
<reference evidence="15" key="2">
    <citation type="submission" date="2016-06" db="EMBL/GenBank/DDBJ databases">
        <authorList>
            <person name="Olsen C.W."/>
            <person name="Carey S."/>
            <person name="Hinshaw L."/>
            <person name="Karasin A.I."/>
        </authorList>
    </citation>
    <scope>NUCLEOTIDE SEQUENCE [LARGE SCALE GENOMIC DNA]</scope>
    <source>
        <strain evidence="15">PM4</strain>
    </source>
</reference>
<evidence type="ECO:0000256" key="1">
    <source>
        <dbReference type="ARBA" id="ARBA00005171"/>
    </source>
</evidence>
<dbReference type="GO" id="GO:0019856">
    <property type="term" value="P:pyrimidine nucleobase biosynthetic process"/>
    <property type="evidence" value="ECO:0007669"/>
    <property type="project" value="TreeGrafter"/>
</dbReference>
<evidence type="ECO:0000256" key="5">
    <source>
        <dbReference type="ARBA" id="ARBA00022741"/>
    </source>
</evidence>
<dbReference type="InterPro" id="IPR017926">
    <property type="entry name" value="GATASE"/>
</dbReference>
<dbReference type="AlphaFoldDB" id="A0A1N5S0L3"/>
<dbReference type="CDD" id="cd03113">
    <property type="entry name" value="CTPS_N"/>
    <property type="match status" value="1"/>
</dbReference>
<keyword evidence="14" id="KW-0456">Lyase</keyword>
<dbReference type="InterPro" id="IPR027417">
    <property type="entry name" value="P-loop_NTPase"/>
</dbReference>
<feature type="active site" evidence="11">
    <location>
        <position position="502"/>
    </location>
</feature>
<feature type="binding site" evidence="11">
    <location>
        <begin position="377"/>
        <end position="380"/>
    </location>
    <ligand>
        <name>L-glutamine</name>
        <dbReference type="ChEBI" id="CHEBI:58359"/>
    </ligand>
</feature>
<sequence length="537" mass="60492">MKYIVITGGVLSGIGKGTIASSLCHILTNSGVKVTALKIDPYLNYDAGTMNPYQHGEVFVLDDGSEVDLDLGNYERYLDRSLTGNNNITTGKVYKEVIERERRGEYLGSTVQIIPHITNEIKRRIRKVSSAEDLDVVVIEIGGTVGDIESMPFLEAIRQLRREEKGQVFLGHVTLVPEIGREEEQKTKPTQHSVRALKEIGLQPDLLLCRSKNPLSKEVKKRISLFTDVPEEAVISVYEVENAYQVPEVIEKQSVIDIIKSQLGLQTTVFRDSWETYKENLLSPDSFVDIGIIGKYTELHDAYISHREAMNHATGSTGIGVNIIWLDSDMVKENPSVLEKLDGILVTPGFGYRGVEGKILAAKYARETNTPYLGICLGFQVAVIEYARNVLGLEDANSTEFSTDSKNPVIDILPEQVGVKDMGGTMRLGAKKVVVSENTLAFDLYKQNEIMERHRHRFEVNPEYIKKLEDHGLIFSGKDEEGIRMEILEIKNRKNFIASQFHAEFKSRPLKPSPLHLHLVKMAFEFRKEKVQMEQRA</sequence>
<keyword evidence="8 11" id="KW-0315">Glutamine amidotransferase</keyword>
<evidence type="ECO:0000256" key="3">
    <source>
        <dbReference type="ARBA" id="ARBA00022598"/>
    </source>
</evidence>
<accession>A0A1N5S0L3</accession>
<comment type="function">
    <text evidence="11">Catalyzes the ATP-dependent amination of UTP to CTP with either L-glutamine or ammonia as the source of nitrogen. Regulates intracellular CTP levels through interactions with the four ribonucleotide triphosphates.</text>
</comment>
<comment type="similarity">
    <text evidence="2 11">Belongs to the CTP synthase family.</text>
</comment>
<dbReference type="NCBIfam" id="TIGR00337">
    <property type="entry name" value="PyrG"/>
    <property type="match status" value="1"/>
</dbReference>
<feature type="binding site" evidence="11">
    <location>
        <position position="70"/>
    </location>
    <ligand>
        <name>ATP</name>
        <dbReference type="ChEBI" id="CHEBI:30616"/>
    </ligand>
</feature>
<dbReference type="PANTHER" id="PTHR11550:SF0">
    <property type="entry name" value="CTP SYNTHASE-RELATED"/>
    <property type="match status" value="1"/>
</dbReference>
<dbReference type="InterPro" id="IPR033828">
    <property type="entry name" value="GATase1_CTP_Synthase"/>
</dbReference>
<feature type="binding site" evidence="11">
    <location>
        <begin position="186"/>
        <end position="191"/>
    </location>
    <ligand>
        <name>UTP</name>
        <dbReference type="ChEBI" id="CHEBI:46398"/>
    </ligand>
</feature>
<comment type="catalytic activity">
    <reaction evidence="10 11">
        <text>UTP + L-glutamine + ATP + H2O = CTP + L-glutamate + ADP + phosphate + 2 H(+)</text>
        <dbReference type="Rhea" id="RHEA:26426"/>
        <dbReference type="ChEBI" id="CHEBI:15377"/>
        <dbReference type="ChEBI" id="CHEBI:15378"/>
        <dbReference type="ChEBI" id="CHEBI:29985"/>
        <dbReference type="ChEBI" id="CHEBI:30616"/>
        <dbReference type="ChEBI" id="CHEBI:37563"/>
        <dbReference type="ChEBI" id="CHEBI:43474"/>
        <dbReference type="ChEBI" id="CHEBI:46398"/>
        <dbReference type="ChEBI" id="CHEBI:58359"/>
        <dbReference type="ChEBI" id="CHEBI:456216"/>
        <dbReference type="EC" id="6.3.4.2"/>
    </reaction>
</comment>
<keyword evidence="4 11" id="KW-0479">Metal-binding</keyword>
<organism evidence="14 17">
    <name type="scientific">Cuniculiplasma divulgatum</name>
    <dbReference type="NCBI Taxonomy" id="1673428"/>
    <lineage>
        <taxon>Archaea</taxon>
        <taxon>Methanobacteriati</taxon>
        <taxon>Thermoplasmatota</taxon>
        <taxon>Thermoplasmata</taxon>
        <taxon>Thermoplasmatales</taxon>
        <taxon>Cuniculiplasmataceae</taxon>
        <taxon>Cuniculiplasma</taxon>
    </lineage>
</organism>
<keyword evidence="16" id="KW-1185">Reference proteome</keyword>
<dbReference type="GO" id="GO:0097268">
    <property type="term" value="C:cytoophidium"/>
    <property type="evidence" value="ECO:0007669"/>
    <property type="project" value="UniProtKB-ARBA"/>
</dbReference>
<comment type="catalytic activity">
    <reaction evidence="11">
        <text>UTP + NH4(+) + ATP = CTP + ADP + phosphate + 2 H(+)</text>
        <dbReference type="Rhea" id="RHEA:16597"/>
        <dbReference type="ChEBI" id="CHEBI:15378"/>
        <dbReference type="ChEBI" id="CHEBI:28938"/>
        <dbReference type="ChEBI" id="CHEBI:30616"/>
        <dbReference type="ChEBI" id="CHEBI:37563"/>
        <dbReference type="ChEBI" id="CHEBI:43474"/>
        <dbReference type="ChEBI" id="CHEBI:46398"/>
        <dbReference type="ChEBI" id="CHEBI:456216"/>
    </reaction>
</comment>
<comment type="caution">
    <text evidence="11">Lacks conserved residue(s) required for the propagation of feature annotation.</text>
</comment>
<feature type="domain" description="CTP synthase N-terminal" evidence="13">
    <location>
        <begin position="2"/>
        <end position="265"/>
    </location>
</feature>
<dbReference type="Gene3D" id="3.40.50.880">
    <property type="match status" value="1"/>
</dbReference>
<evidence type="ECO:0000256" key="7">
    <source>
        <dbReference type="ARBA" id="ARBA00022842"/>
    </source>
</evidence>
<feature type="binding site" evidence="11">
    <location>
        <position position="240"/>
    </location>
    <ligand>
        <name>ATP</name>
        <dbReference type="ChEBI" id="CHEBI:30616"/>
    </ligand>
</feature>
<feature type="binding site" evidence="11">
    <location>
        <begin position="147"/>
        <end position="149"/>
    </location>
    <ligand>
        <name>CTP</name>
        <dbReference type="ChEBI" id="CHEBI:37563"/>
        <note>allosteric inhibitor</note>
    </ligand>
</feature>
<dbReference type="Pfam" id="PF06418">
    <property type="entry name" value="CTP_synth_N"/>
    <property type="match status" value="1"/>
</dbReference>